<dbReference type="AlphaFoldDB" id="A0A2G9C359"/>
<proteinExistence type="predicted"/>
<name>A0A2G9C359_9BURK</name>
<organism evidence="1 2">
    <name type="scientific">Roseateles chitinivorans</name>
    <dbReference type="NCBI Taxonomy" id="2917965"/>
    <lineage>
        <taxon>Bacteria</taxon>
        <taxon>Pseudomonadati</taxon>
        <taxon>Pseudomonadota</taxon>
        <taxon>Betaproteobacteria</taxon>
        <taxon>Burkholderiales</taxon>
        <taxon>Sphaerotilaceae</taxon>
        <taxon>Roseateles</taxon>
    </lineage>
</organism>
<dbReference type="Proteomes" id="UP000231501">
    <property type="component" value="Unassembled WGS sequence"/>
</dbReference>
<feature type="non-terminal residue" evidence="1">
    <location>
        <position position="1"/>
    </location>
</feature>
<evidence type="ECO:0000313" key="1">
    <source>
        <dbReference type="EMBL" id="PIM50860.1"/>
    </source>
</evidence>
<sequence>MDWSERRPHLGGALGAAWLQAMLSQGWLDPDPDSRALRVTRRGQTRLERLLEDMTT</sequence>
<evidence type="ECO:0000313" key="2">
    <source>
        <dbReference type="Proteomes" id="UP000231501"/>
    </source>
</evidence>
<reference evidence="1 2" key="1">
    <citation type="submission" date="2017-11" db="EMBL/GenBank/DDBJ databases">
        <title>Draft genome sequence of Mitsuaria sp. HWN-4.</title>
        <authorList>
            <person name="Gundlapally S.R."/>
        </authorList>
    </citation>
    <scope>NUCLEOTIDE SEQUENCE [LARGE SCALE GENOMIC DNA]</scope>
    <source>
        <strain evidence="1 2">HWN-4</strain>
    </source>
</reference>
<gene>
    <name evidence="1" type="ORF">CS062_22860</name>
</gene>
<keyword evidence="2" id="KW-1185">Reference proteome</keyword>
<accession>A0A2G9C359</accession>
<protein>
    <submittedName>
        <fullName evidence="1">Transcriptional regulator</fullName>
    </submittedName>
</protein>
<comment type="caution">
    <text evidence="1">The sequence shown here is derived from an EMBL/GenBank/DDBJ whole genome shotgun (WGS) entry which is preliminary data.</text>
</comment>
<dbReference type="EMBL" id="PEOG01000094">
    <property type="protein sequence ID" value="PIM50860.1"/>
    <property type="molecule type" value="Genomic_DNA"/>
</dbReference>